<proteinExistence type="predicted"/>
<dbReference type="Proteomes" id="UP001295469">
    <property type="component" value="Chromosome C05"/>
</dbReference>
<protein>
    <submittedName>
        <fullName evidence="3">(rape) hypothetical protein</fullName>
    </submittedName>
</protein>
<name>A0A816KY28_BRANA</name>
<gene>
    <name evidence="3" type="ORF">DARMORV10_C05P20420.1</name>
</gene>
<keyword evidence="2" id="KW-0812">Transmembrane</keyword>
<accession>A0A816KY28</accession>
<feature type="transmembrane region" description="Helical" evidence="2">
    <location>
        <begin position="39"/>
        <end position="58"/>
    </location>
</feature>
<keyword evidence="2" id="KW-0472">Membrane</keyword>
<evidence type="ECO:0000313" key="3">
    <source>
        <dbReference type="EMBL" id="CAF1927531.1"/>
    </source>
</evidence>
<feature type="region of interest" description="Disordered" evidence="1">
    <location>
        <begin position="1"/>
        <end position="32"/>
    </location>
</feature>
<keyword evidence="2" id="KW-1133">Transmembrane helix</keyword>
<organism evidence="3">
    <name type="scientific">Brassica napus</name>
    <name type="common">Rape</name>
    <dbReference type="NCBI Taxonomy" id="3708"/>
    <lineage>
        <taxon>Eukaryota</taxon>
        <taxon>Viridiplantae</taxon>
        <taxon>Streptophyta</taxon>
        <taxon>Embryophyta</taxon>
        <taxon>Tracheophyta</taxon>
        <taxon>Spermatophyta</taxon>
        <taxon>Magnoliopsida</taxon>
        <taxon>eudicotyledons</taxon>
        <taxon>Gunneridae</taxon>
        <taxon>Pentapetalae</taxon>
        <taxon>rosids</taxon>
        <taxon>malvids</taxon>
        <taxon>Brassicales</taxon>
        <taxon>Brassicaceae</taxon>
        <taxon>Brassiceae</taxon>
        <taxon>Brassica</taxon>
    </lineage>
</organism>
<reference evidence="3" key="1">
    <citation type="submission" date="2021-01" db="EMBL/GenBank/DDBJ databases">
        <authorList>
            <consortium name="Genoscope - CEA"/>
            <person name="William W."/>
        </authorList>
    </citation>
    <scope>NUCLEOTIDE SEQUENCE</scope>
</reference>
<sequence length="63" mass="6992">MAALPSTSFLSSSDMSSVFSDSNRHRNDRQKVKKKMKRLAALIASAGCAFMGLCDFVLSREYE</sequence>
<feature type="compositionally biased region" description="Low complexity" evidence="1">
    <location>
        <begin position="1"/>
        <end position="21"/>
    </location>
</feature>
<dbReference type="AlphaFoldDB" id="A0A816KY28"/>
<evidence type="ECO:0000256" key="2">
    <source>
        <dbReference type="SAM" id="Phobius"/>
    </source>
</evidence>
<evidence type="ECO:0000256" key="1">
    <source>
        <dbReference type="SAM" id="MobiDB-lite"/>
    </source>
</evidence>
<dbReference type="EMBL" id="HG994369">
    <property type="protein sequence ID" value="CAF1927531.1"/>
    <property type="molecule type" value="Genomic_DNA"/>
</dbReference>